<dbReference type="HOGENOM" id="CLU_3140558_0_0_11"/>
<comment type="caution">
    <text evidence="1">The sequence shown here is derived from an EMBL/GenBank/DDBJ whole genome shotgun (WGS) entry which is preliminary data.</text>
</comment>
<dbReference type="AlphaFoldDB" id="U1LN59"/>
<dbReference type="STRING" id="679197.HMPREF9336_04072"/>
<dbReference type="Proteomes" id="UP000004816">
    <property type="component" value="Unassembled WGS sequence"/>
</dbReference>
<sequence length="49" mass="5301">MRQIDRRTLYKGAKAPSYMSRTKKLVTMTNAAAGLSAEGNRGEKGVSAK</sequence>
<keyword evidence="2" id="KW-1185">Reference proteome</keyword>
<organism evidence="1 2">
    <name type="scientific">Segniliparus rugosus (strain ATCC BAA-974 / DSM 45345 / CCUG 50838 / CIP 108380 / JCM 13579 / CDC 945)</name>
    <dbReference type="NCBI Taxonomy" id="679197"/>
    <lineage>
        <taxon>Bacteria</taxon>
        <taxon>Bacillati</taxon>
        <taxon>Actinomycetota</taxon>
        <taxon>Actinomycetes</taxon>
        <taxon>Mycobacteriales</taxon>
        <taxon>Segniliparaceae</taxon>
        <taxon>Segniliparus</taxon>
    </lineage>
</organism>
<proteinExistence type="predicted"/>
<reference evidence="1 2" key="1">
    <citation type="journal article" date="2011" name="Stand. Genomic Sci.">
        <title>High quality draft genome sequence of Segniliparus rugosus CDC 945(T)= (ATCC BAA-974(T)).</title>
        <authorList>
            <person name="Earl A.M."/>
            <person name="Desjardins C.A."/>
            <person name="Fitzgerald M.G."/>
            <person name="Arachchi H.M."/>
            <person name="Zeng Q."/>
            <person name="Mehta T."/>
            <person name="Griggs A."/>
            <person name="Birren B.W."/>
            <person name="Toney N.C."/>
            <person name="Carr J."/>
            <person name="Posey J."/>
            <person name="Butler W.R."/>
        </authorList>
    </citation>
    <scope>NUCLEOTIDE SEQUENCE [LARGE SCALE GENOMIC DNA]</scope>
    <source>
        <strain evidence="2">ATCC BAA-974 / DSM 45345 / CCUG 50838 / CIP 108380 / JCM 13579 / CDC 945</strain>
    </source>
</reference>
<accession>U1LN59</accession>
<evidence type="ECO:0000313" key="1">
    <source>
        <dbReference type="EMBL" id="ERG69376.1"/>
    </source>
</evidence>
<dbReference type="EMBL" id="ACZI02000001">
    <property type="protein sequence ID" value="ERG69376.1"/>
    <property type="molecule type" value="Genomic_DNA"/>
</dbReference>
<protein>
    <submittedName>
        <fullName evidence="1">Uncharacterized protein</fullName>
    </submittedName>
</protein>
<gene>
    <name evidence="1" type="ORF">HMPREF9336_04072</name>
</gene>
<name>U1LN59_SEGRC</name>
<evidence type="ECO:0000313" key="2">
    <source>
        <dbReference type="Proteomes" id="UP000004816"/>
    </source>
</evidence>